<feature type="transmembrane region" description="Helical" evidence="10">
    <location>
        <begin position="155"/>
        <end position="173"/>
    </location>
</feature>
<keyword evidence="3 10" id="KW-0812">Transmembrane</keyword>
<evidence type="ECO:0000256" key="1">
    <source>
        <dbReference type="ARBA" id="ARBA00004141"/>
    </source>
</evidence>
<dbReference type="Pfam" id="PF07884">
    <property type="entry name" value="VKOR"/>
    <property type="match status" value="1"/>
</dbReference>
<gene>
    <name evidence="12" type="ORF">NOX80_00575</name>
</gene>
<feature type="transmembrane region" description="Helical" evidence="10">
    <location>
        <begin position="237"/>
        <end position="254"/>
    </location>
</feature>
<dbReference type="InterPro" id="IPR038354">
    <property type="entry name" value="VKOR_sf"/>
</dbReference>
<dbReference type="CDD" id="cd12921">
    <property type="entry name" value="VKOR_4"/>
    <property type="match status" value="1"/>
</dbReference>
<feature type="transmembrane region" description="Helical" evidence="10">
    <location>
        <begin position="207"/>
        <end position="231"/>
    </location>
</feature>
<dbReference type="Gene3D" id="3.40.30.10">
    <property type="entry name" value="Glutaredoxin"/>
    <property type="match status" value="1"/>
</dbReference>
<keyword evidence="6" id="KW-0560">Oxidoreductase</keyword>
<dbReference type="InterPro" id="IPR012932">
    <property type="entry name" value="VKOR"/>
</dbReference>
<dbReference type="EMBL" id="CP101751">
    <property type="protein sequence ID" value="UUC45720.1"/>
    <property type="molecule type" value="Genomic_DNA"/>
</dbReference>
<evidence type="ECO:0000256" key="2">
    <source>
        <dbReference type="ARBA" id="ARBA00006214"/>
    </source>
</evidence>
<evidence type="ECO:0000259" key="11">
    <source>
        <dbReference type="Pfam" id="PF07884"/>
    </source>
</evidence>
<evidence type="ECO:0000313" key="12">
    <source>
        <dbReference type="EMBL" id="UUC45720.1"/>
    </source>
</evidence>
<evidence type="ECO:0000256" key="8">
    <source>
        <dbReference type="ARBA" id="ARBA00023157"/>
    </source>
</evidence>
<evidence type="ECO:0000256" key="7">
    <source>
        <dbReference type="ARBA" id="ARBA00023136"/>
    </source>
</evidence>
<comment type="similarity">
    <text evidence="2">Belongs to the VKOR family.</text>
</comment>
<organism evidence="12 13">
    <name type="scientific">Flavobacterium cerinum</name>
    <dbReference type="NCBI Taxonomy" id="2502784"/>
    <lineage>
        <taxon>Bacteria</taxon>
        <taxon>Pseudomonadati</taxon>
        <taxon>Bacteroidota</taxon>
        <taxon>Flavobacteriia</taxon>
        <taxon>Flavobacteriales</taxon>
        <taxon>Flavobacteriaceae</taxon>
        <taxon>Flavobacterium</taxon>
    </lineage>
</organism>
<dbReference type="Gene3D" id="1.20.1440.130">
    <property type="entry name" value="VKOR domain"/>
    <property type="match status" value="1"/>
</dbReference>
<evidence type="ECO:0000256" key="3">
    <source>
        <dbReference type="ARBA" id="ARBA00022692"/>
    </source>
</evidence>
<evidence type="ECO:0000313" key="13">
    <source>
        <dbReference type="Proteomes" id="UP001059844"/>
    </source>
</evidence>
<feature type="transmembrane region" description="Helical" evidence="10">
    <location>
        <begin position="294"/>
        <end position="312"/>
    </location>
</feature>
<keyword evidence="4" id="KW-0874">Quinone</keyword>
<name>A0ABY5IS90_9FLAO</name>
<evidence type="ECO:0000256" key="4">
    <source>
        <dbReference type="ARBA" id="ARBA00022719"/>
    </source>
</evidence>
<comment type="subcellular location">
    <subcellularLocation>
        <location evidence="1">Membrane</location>
        <topology evidence="1">Multi-pass membrane protein</topology>
    </subcellularLocation>
</comment>
<accession>A0ABY5IS90</accession>
<evidence type="ECO:0000256" key="5">
    <source>
        <dbReference type="ARBA" id="ARBA00022989"/>
    </source>
</evidence>
<feature type="transmembrane region" description="Helical" evidence="10">
    <location>
        <begin position="266"/>
        <end position="288"/>
    </location>
</feature>
<keyword evidence="13" id="KW-1185">Reference proteome</keyword>
<keyword evidence="8" id="KW-1015">Disulfide bond</keyword>
<feature type="domain" description="Vitamin K epoxide reductase" evidence="11">
    <location>
        <begin position="157"/>
        <end position="277"/>
    </location>
</feature>
<sequence length="521" mass="59708">MSSFLNLTYDFLNKNAYFLNKEDLNLQLLSHEDYPSFRSVSDTFDYFGIENLAANVPIDALEQLPEYFMTLINIDEKPVFVSVQKTKNRIICKGSDKKARHYSFTDFKKIWTGTIIVVEKNATPTVDKNRLNTIISGIAALLLVAILLYPFSLTTALLGVLSLSGIFLSWLITKEELGIQDTITTTLCNTLNEKGSCSTIINSKVRFLGWLSLSTATSLFFLSQLTLLLFIGFDKTFFSIALLAAIPVLLFSFYSQAFILKEWCALCLGTALLIVLEMGFVFTAAAPYQFQPAYWSKALLCITVIFLGITYFKNLIRKNIDLKKTEIDFLKFKRNQELFSSLLYKKQLANNSILPKQHKISFGSDNQAITIQTVINPLCGYCTDAFKAYFSLLERHSNDIRIHFIFSVPYDKPDNLATKIVLSVLEAYNHNPKQALLLLKEWFDKKDISHWENKSVTMTPEKQQLLQSHRLWCDTNGILYTPATFINGYYYPTEYKIQEFSLFSDEMIELSKKEHNMTYQN</sequence>
<dbReference type="Proteomes" id="UP001059844">
    <property type="component" value="Chromosome"/>
</dbReference>
<dbReference type="InterPro" id="IPR036249">
    <property type="entry name" value="Thioredoxin-like_sf"/>
</dbReference>
<feature type="transmembrane region" description="Helical" evidence="10">
    <location>
        <begin position="131"/>
        <end position="149"/>
    </location>
</feature>
<proteinExistence type="inferred from homology"/>
<reference evidence="12" key="1">
    <citation type="submission" date="2022-07" db="EMBL/GenBank/DDBJ databases">
        <title>Isolation, identification, and degradation of a PFOSA degrading strain from sewage treatment plant.</title>
        <authorList>
            <person name="Zhang L."/>
            <person name="Huo Y."/>
        </authorList>
    </citation>
    <scope>NUCLEOTIDE SEQUENCE</scope>
    <source>
        <strain evidence="12">C1</strain>
    </source>
</reference>
<keyword evidence="7 10" id="KW-0472">Membrane</keyword>
<evidence type="ECO:0000256" key="10">
    <source>
        <dbReference type="SAM" id="Phobius"/>
    </source>
</evidence>
<evidence type="ECO:0000256" key="9">
    <source>
        <dbReference type="ARBA" id="ARBA00023284"/>
    </source>
</evidence>
<evidence type="ECO:0000256" key="6">
    <source>
        <dbReference type="ARBA" id="ARBA00023002"/>
    </source>
</evidence>
<dbReference type="RefSeq" id="WP_256551407.1">
    <property type="nucleotide sequence ID" value="NZ_CP101751.1"/>
</dbReference>
<protein>
    <recommendedName>
        <fullName evidence="11">Vitamin K epoxide reductase domain-containing protein</fullName>
    </recommendedName>
</protein>
<keyword evidence="5 10" id="KW-1133">Transmembrane helix</keyword>
<dbReference type="SUPFAM" id="SSF52833">
    <property type="entry name" value="Thioredoxin-like"/>
    <property type="match status" value="1"/>
</dbReference>
<keyword evidence="9" id="KW-0676">Redox-active center</keyword>